<dbReference type="InterPro" id="IPR032675">
    <property type="entry name" value="LRR_dom_sf"/>
</dbReference>
<organism evidence="1 2">
    <name type="scientific">Phytophthora lilii</name>
    <dbReference type="NCBI Taxonomy" id="2077276"/>
    <lineage>
        <taxon>Eukaryota</taxon>
        <taxon>Sar</taxon>
        <taxon>Stramenopiles</taxon>
        <taxon>Oomycota</taxon>
        <taxon>Peronosporomycetes</taxon>
        <taxon>Peronosporales</taxon>
        <taxon>Peronosporaceae</taxon>
        <taxon>Phytophthora</taxon>
    </lineage>
</organism>
<evidence type="ECO:0000313" key="1">
    <source>
        <dbReference type="EMBL" id="GMF11167.1"/>
    </source>
</evidence>
<gene>
    <name evidence="1" type="ORF">Plil01_000190300</name>
</gene>
<protein>
    <submittedName>
        <fullName evidence="1">Unnamed protein product</fullName>
    </submittedName>
</protein>
<dbReference type="SUPFAM" id="SSF52047">
    <property type="entry name" value="RNI-like"/>
    <property type="match status" value="1"/>
</dbReference>
<comment type="caution">
    <text evidence="1">The sequence shown here is derived from an EMBL/GenBank/DDBJ whole genome shotgun (WGS) entry which is preliminary data.</text>
</comment>
<dbReference type="AlphaFoldDB" id="A0A9W6WNE9"/>
<sequence>MTSLKLQDAAALVAEYVARASLATAELALQRPCSLVQLKFGAAVGRSWPLAPAEPWVRLEVVSAGANAPLAEQLRTRRALLELVCQLAATPAARWAQSFEALWWPALLMPDGFSEDQFLEAAQAGGPAARFALSVGRPTLESVDMLFRFLRMDRRGLLTDEHWHLLQRLRVPPKKERQQVEISLRLANNVVDTAILRSMVDAMREFMSRTEESEDEDRYPRFEFEITSLWFDNCRFLNAAEDLVLLAQLVTLPSSTIRNLMLPGVFFNTLRNPAGLRSFQSFAKQVLAPSSPLRSLDLTRVGIDSNTMAVLCSALRYASPLTKLSVGYTIRGAHANFRLLWAWIFLAVFHIDSGCELEHFDISGLVLPAVGLDVLVAMLNSPHPGRAVVLLQDGRLPEGEGCEECALPPNERLFVRLLDGSQAWTSPGCSGAWPQLLPGTLQANDFDYEVMVRLVDWLCILIPGYGFGWAVRSAVKYEVTKLSHTVRVSEPQARPGLKSLTYRGAEEHSNGVVDLVSILGRSLICLDVPSCGLQSQDLDVILRVCPNLSRLNVISNLLGDLSPLLRAYEEGRCQKLAKVGVFVESVSPIVATQLQTILEHSSSKCLESLHLVAIARSDRIDNGDMVIWTKIRRVLSANTTLRSLHLSLLSGSCHEAATALVKPLHGQVLRYTTPIQLKTAFLSVVEQAPSSSSLCSLDHMVLSNIFSLAATSAVRRQVSIRR</sequence>
<dbReference type="Proteomes" id="UP001165083">
    <property type="component" value="Unassembled WGS sequence"/>
</dbReference>
<name>A0A9W6WNE9_9STRA</name>
<dbReference type="OrthoDB" id="124020at2759"/>
<dbReference type="Gene3D" id="3.80.10.10">
    <property type="entry name" value="Ribonuclease Inhibitor"/>
    <property type="match status" value="2"/>
</dbReference>
<proteinExistence type="predicted"/>
<accession>A0A9W6WNE9</accession>
<keyword evidence="2" id="KW-1185">Reference proteome</keyword>
<dbReference type="EMBL" id="BSXW01000066">
    <property type="protein sequence ID" value="GMF11167.1"/>
    <property type="molecule type" value="Genomic_DNA"/>
</dbReference>
<evidence type="ECO:0000313" key="2">
    <source>
        <dbReference type="Proteomes" id="UP001165083"/>
    </source>
</evidence>
<reference evidence="1" key="1">
    <citation type="submission" date="2023-04" db="EMBL/GenBank/DDBJ databases">
        <title>Phytophthora lilii NBRC 32176.</title>
        <authorList>
            <person name="Ichikawa N."/>
            <person name="Sato H."/>
            <person name="Tonouchi N."/>
        </authorList>
    </citation>
    <scope>NUCLEOTIDE SEQUENCE</scope>
    <source>
        <strain evidence="1">NBRC 32176</strain>
    </source>
</reference>